<keyword evidence="4" id="KW-1185">Reference proteome</keyword>
<evidence type="ECO:0000313" key="4">
    <source>
        <dbReference type="Proteomes" id="UP000695562"/>
    </source>
</evidence>
<dbReference type="Gene3D" id="3.40.630.30">
    <property type="match status" value="1"/>
</dbReference>
<dbReference type="InterPro" id="IPR016181">
    <property type="entry name" value="Acyl_CoA_acyltransferase"/>
</dbReference>
<dbReference type="EMBL" id="AJWJ01000437">
    <property type="protein sequence ID" value="KAF2070874.1"/>
    <property type="molecule type" value="Genomic_DNA"/>
</dbReference>
<accession>A0A8J4V4L9</accession>
<sequence length="344" mass="38242">MIEGLGSSRRGKDDSSGSISNLLGLEFSNETSFSSTAEASCKTLARVGNHYDLGSGGHPTGFVNLSSSRDALTAATTALLLSSIAAQQQQEQLDYYTDLSRRKKTLMLDGGYTIREIFDPETDKCCAQALQLYSDSFFPPAEPPVRQIQQLASTHFYRVIVMQNEQSEVIACAFIVELHEHNCYHIDYLCVRSDCRGNGVGGKFFKSLSNYFRSEHRYPIITLESETKMVGWYIKQQCFNLNVQSDQLEENGEMRRWWLLFVPLGNLIPPSPTTSDTETDSDSDSSSSATIDIRSSGRKIIRSPSHYIYNDSGDIISELNHHSLSKIVKGIKSLLLCASALVSN</sequence>
<protein>
    <recommendedName>
        <fullName evidence="2">N-acetyltransferase domain-containing protein</fullName>
    </recommendedName>
</protein>
<comment type="caution">
    <text evidence="3">The sequence shown here is derived from an EMBL/GenBank/DDBJ whole genome shotgun (WGS) entry which is preliminary data.</text>
</comment>
<proteinExistence type="predicted"/>
<dbReference type="PROSITE" id="PS51186">
    <property type="entry name" value="GNAT"/>
    <property type="match status" value="1"/>
</dbReference>
<name>A0A8J4V4L9_9MYCE</name>
<dbReference type="CDD" id="cd04301">
    <property type="entry name" value="NAT_SF"/>
    <property type="match status" value="1"/>
</dbReference>
<dbReference type="Proteomes" id="UP000695562">
    <property type="component" value="Unassembled WGS sequence"/>
</dbReference>
<reference evidence="3" key="1">
    <citation type="submission" date="2020-01" db="EMBL/GenBank/DDBJ databases">
        <title>Development of genomics and gene disruption for Polysphondylium violaceum indicates a role for the polyketide synthase stlB in stalk morphogenesis.</title>
        <authorList>
            <person name="Narita B."/>
            <person name="Kawabe Y."/>
            <person name="Kin K."/>
            <person name="Saito T."/>
            <person name="Gibbs R."/>
            <person name="Kuspa A."/>
            <person name="Muzny D."/>
            <person name="Queller D."/>
            <person name="Richards S."/>
            <person name="Strassman J."/>
            <person name="Sucgang R."/>
            <person name="Worley K."/>
            <person name="Schaap P."/>
        </authorList>
    </citation>
    <scope>NUCLEOTIDE SEQUENCE</scope>
    <source>
        <strain evidence="3">QSvi11</strain>
    </source>
</reference>
<evidence type="ECO:0000256" key="1">
    <source>
        <dbReference type="SAM" id="MobiDB-lite"/>
    </source>
</evidence>
<dbReference type="SUPFAM" id="SSF55729">
    <property type="entry name" value="Acyl-CoA N-acyltransferases (Nat)"/>
    <property type="match status" value="1"/>
</dbReference>
<evidence type="ECO:0000259" key="2">
    <source>
        <dbReference type="PROSITE" id="PS51186"/>
    </source>
</evidence>
<dbReference type="Pfam" id="PF00583">
    <property type="entry name" value="Acetyltransf_1"/>
    <property type="match status" value="1"/>
</dbReference>
<dbReference type="InterPro" id="IPR000182">
    <property type="entry name" value="GNAT_dom"/>
</dbReference>
<feature type="domain" description="N-acetyltransferase" evidence="2">
    <location>
        <begin position="112"/>
        <end position="269"/>
    </location>
</feature>
<dbReference type="AlphaFoldDB" id="A0A8J4V4L9"/>
<dbReference type="GO" id="GO:0016747">
    <property type="term" value="F:acyltransferase activity, transferring groups other than amino-acyl groups"/>
    <property type="evidence" value="ECO:0007669"/>
    <property type="project" value="InterPro"/>
</dbReference>
<evidence type="ECO:0000313" key="3">
    <source>
        <dbReference type="EMBL" id="KAF2070874.1"/>
    </source>
</evidence>
<organism evidence="3 4">
    <name type="scientific">Polysphondylium violaceum</name>
    <dbReference type="NCBI Taxonomy" id="133409"/>
    <lineage>
        <taxon>Eukaryota</taxon>
        <taxon>Amoebozoa</taxon>
        <taxon>Evosea</taxon>
        <taxon>Eumycetozoa</taxon>
        <taxon>Dictyostelia</taxon>
        <taxon>Dictyosteliales</taxon>
        <taxon>Dictyosteliaceae</taxon>
        <taxon>Polysphondylium</taxon>
    </lineage>
</organism>
<feature type="region of interest" description="Disordered" evidence="1">
    <location>
        <begin position="270"/>
        <end position="291"/>
    </location>
</feature>
<dbReference type="OrthoDB" id="20745at2759"/>
<gene>
    <name evidence="3" type="ORF">CYY_007810</name>
</gene>